<dbReference type="Proteomes" id="UP000222366">
    <property type="component" value="Unassembled WGS sequence"/>
</dbReference>
<dbReference type="RefSeq" id="WP_099125333.1">
    <property type="nucleotide sequence ID" value="NZ_CAWNRH010000098.1"/>
</dbReference>
<name>A0A2D0KMY3_9GAMM</name>
<dbReference type="GO" id="GO:0003824">
    <property type="term" value="F:catalytic activity"/>
    <property type="evidence" value="ECO:0007669"/>
    <property type="project" value="InterPro"/>
</dbReference>
<organism evidence="2 3">
    <name type="scientific">Xenorhabdus stockiae</name>
    <dbReference type="NCBI Taxonomy" id="351614"/>
    <lineage>
        <taxon>Bacteria</taxon>
        <taxon>Pseudomonadati</taxon>
        <taxon>Pseudomonadota</taxon>
        <taxon>Gammaproteobacteria</taxon>
        <taxon>Enterobacterales</taxon>
        <taxon>Morganellaceae</taxon>
        <taxon>Xenorhabdus</taxon>
    </lineage>
</organism>
<evidence type="ECO:0000259" key="1">
    <source>
        <dbReference type="PROSITE" id="PS51918"/>
    </source>
</evidence>
<comment type="caution">
    <text evidence="2">The sequence shown here is derived from an EMBL/GenBank/DDBJ whole genome shotgun (WGS) entry which is preliminary data.</text>
</comment>
<evidence type="ECO:0000313" key="2">
    <source>
        <dbReference type="EMBL" id="PHM64780.1"/>
    </source>
</evidence>
<proteinExistence type="predicted"/>
<dbReference type="InterPro" id="IPR034505">
    <property type="entry name" value="Coproporphyrinogen-III_oxidase"/>
</dbReference>
<dbReference type="AlphaFoldDB" id="A0A2D0KMY3"/>
<reference evidence="2 3" key="1">
    <citation type="journal article" date="2017" name="Nat. Microbiol.">
        <title>Natural product diversity associated with the nematode symbionts Photorhabdus and Xenorhabdus.</title>
        <authorList>
            <person name="Tobias N.J."/>
            <person name="Wolff H."/>
            <person name="Djahanschiri B."/>
            <person name="Grundmann F."/>
            <person name="Kronenwerth M."/>
            <person name="Shi Y.M."/>
            <person name="Simonyi S."/>
            <person name="Grun P."/>
            <person name="Shapiro-Ilan D."/>
            <person name="Pidot S.J."/>
            <person name="Stinear T.P."/>
            <person name="Ebersberger I."/>
            <person name="Bode H.B."/>
        </authorList>
    </citation>
    <scope>NUCLEOTIDE SEQUENCE [LARGE SCALE GENOMIC DNA]</scope>
    <source>
        <strain evidence="2 3">DSM 17904</strain>
    </source>
</reference>
<dbReference type="SMART" id="SM00729">
    <property type="entry name" value="Elp3"/>
    <property type="match status" value="1"/>
</dbReference>
<keyword evidence="3" id="KW-1185">Reference proteome</keyword>
<dbReference type="InterPro" id="IPR058240">
    <property type="entry name" value="rSAM_sf"/>
</dbReference>
<dbReference type="SUPFAM" id="SSF102114">
    <property type="entry name" value="Radical SAM enzymes"/>
    <property type="match status" value="1"/>
</dbReference>
<accession>A0A2D0KMY3</accession>
<sequence>MIEQALYSLNKIDEKYPRPDIIDVLSDQRNQSLLSYVYRDPFGCHIFPGDIENYPHQRFLEALNSELSTGYPIHLWAYIPTCRYICHFCQFPKIVVRPHREESSQVFKEVVDLNIMEARMWLQKVPNLASVPIGEFNIFGGTPSLLPFDELERLMVFYREHFNFSHATLRFEGEPGTLDSHYLAFLHKLGFSKLSFGAQSFNDDIIYSSGRKHSSRECFEVIKNARETGIEWTSVDLIYGLLQQRVEDVEYDIRKALELELSHIVCSKLHIKDFMETRTGVSEEKKALWQKKMVPIEITPVETTSAGTNRIDTGANKGSKLSANMFPSLGEQYQMRNVIDNLFDSYYFEHPTMYFYRKDTEPEKWKGIITDQDKQHPEVAIGLGGSSKCRSAEMVNLTDYKCYREAVNNHILPVASVTGMSAERQEANAIKMALSTCQPVDNDIHRQRFGHAIKENKRIYNKLCDLAERQLLFFDDDKIKLTRSGKVLVESIINTEFND</sequence>
<dbReference type="PROSITE" id="PS51918">
    <property type="entry name" value="RADICAL_SAM"/>
    <property type="match status" value="1"/>
</dbReference>
<dbReference type="PANTHER" id="PTHR13932">
    <property type="entry name" value="COPROPORPHYRINIGEN III OXIDASE"/>
    <property type="match status" value="1"/>
</dbReference>
<dbReference type="InterPro" id="IPR023404">
    <property type="entry name" value="rSAM_horseshoe"/>
</dbReference>
<dbReference type="CDD" id="cd01335">
    <property type="entry name" value="Radical_SAM"/>
    <property type="match status" value="1"/>
</dbReference>
<evidence type="ECO:0000313" key="3">
    <source>
        <dbReference type="Proteomes" id="UP000222366"/>
    </source>
</evidence>
<gene>
    <name evidence="2" type="ORF">Xsto_02663</name>
</gene>
<dbReference type="EMBL" id="NJAJ01000024">
    <property type="protein sequence ID" value="PHM64780.1"/>
    <property type="molecule type" value="Genomic_DNA"/>
</dbReference>
<dbReference type="GO" id="GO:0005737">
    <property type="term" value="C:cytoplasm"/>
    <property type="evidence" value="ECO:0007669"/>
    <property type="project" value="TreeGrafter"/>
</dbReference>
<dbReference type="Gene3D" id="3.80.30.20">
    <property type="entry name" value="tm_1862 like domain"/>
    <property type="match status" value="1"/>
</dbReference>
<dbReference type="SFLD" id="SFLDS00029">
    <property type="entry name" value="Radical_SAM"/>
    <property type="match status" value="1"/>
</dbReference>
<dbReference type="InterPro" id="IPR006638">
    <property type="entry name" value="Elp3/MiaA/NifB-like_rSAM"/>
</dbReference>
<dbReference type="GO" id="GO:0006779">
    <property type="term" value="P:porphyrin-containing compound biosynthetic process"/>
    <property type="evidence" value="ECO:0007669"/>
    <property type="project" value="TreeGrafter"/>
</dbReference>
<protein>
    <submittedName>
        <fullName evidence="2">Coproporphyrinogen oxidase, oxygen-independent</fullName>
    </submittedName>
</protein>
<dbReference type="SFLD" id="SFLDG01065">
    <property type="entry name" value="anaerobic_coproporphyrinogen-I"/>
    <property type="match status" value="1"/>
</dbReference>
<dbReference type="PANTHER" id="PTHR13932:SF5">
    <property type="entry name" value="RADICAL S-ADENOSYL METHIONINE DOMAIN-CONTAINING PROTEIN 1, MITOCHONDRIAL"/>
    <property type="match status" value="1"/>
</dbReference>
<feature type="domain" description="Radical SAM core" evidence="1">
    <location>
        <begin position="68"/>
        <end position="336"/>
    </location>
</feature>
<dbReference type="Pfam" id="PF04055">
    <property type="entry name" value="Radical_SAM"/>
    <property type="match status" value="1"/>
</dbReference>
<dbReference type="GO" id="GO:0051539">
    <property type="term" value="F:4 iron, 4 sulfur cluster binding"/>
    <property type="evidence" value="ECO:0007669"/>
    <property type="project" value="TreeGrafter"/>
</dbReference>
<dbReference type="InterPro" id="IPR007197">
    <property type="entry name" value="rSAM"/>
</dbReference>